<dbReference type="GO" id="GO:0004592">
    <property type="term" value="F:pantoate-beta-alanine ligase activity"/>
    <property type="evidence" value="ECO:0007669"/>
    <property type="project" value="UniProtKB-UniRule"/>
</dbReference>
<dbReference type="PANTHER" id="PTHR21299">
    <property type="entry name" value="CYTIDYLATE KINASE/PANTOATE-BETA-ALANINE LIGASE"/>
    <property type="match status" value="1"/>
</dbReference>
<gene>
    <name evidence="8" type="primary">panC</name>
    <name evidence="9" type="ORF">SAMN02745124_02598</name>
</gene>
<keyword evidence="5 8" id="KW-0547">Nucleotide-binding</keyword>
<evidence type="ECO:0000256" key="4">
    <source>
        <dbReference type="ARBA" id="ARBA00022655"/>
    </source>
</evidence>
<dbReference type="GO" id="GO:0015940">
    <property type="term" value="P:pantothenate biosynthetic process"/>
    <property type="evidence" value="ECO:0007669"/>
    <property type="project" value="UniProtKB-UniRule"/>
</dbReference>
<keyword evidence="10" id="KW-1185">Reference proteome</keyword>
<keyword evidence="6 8" id="KW-0067">ATP-binding</keyword>
<dbReference type="InterPro" id="IPR042176">
    <property type="entry name" value="Pantoate_ligase_C"/>
</dbReference>
<dbReference type="EC" id="6.3.2.1" evidence="8"/>
<comment type="similarity">
    <text evidence="2 8">Belongs to the pantothenate synthetase family.</text>
</comment>
<dbReference type="CDD" id="cd00560">
    <property type="entry name" value="PanC"/>
    <property type="match status" value="1"/>
</dbReference>
<evidence type="ECO:0000313" key="9">
    <source>
        <dbReference type="EMBL" id="SHH92117.1"/>
    </source>
</evidence>
<dbReference type="NCBIfam" id="TIGR00018">
    <property type="entry name" value="panC"/>
    <property type="match status" value="1"/>
</dbReference>
<evidence type="ECO:0000256" key="6">
    <source>
        <dbReference type="ARBA" id="ARBA00022840"/>
    </source>
</evidence>
<dbReference type="PANTHER" id="PTHR21299:SF1">
    <property type="entry name" value="PANTOATE--BETA-ALANINE LIGASE"/>
    <property type="match status" value="1"/>
</dbReference>
<feature type="binding site" evidence="8">
    <location>
        <begin position="30"/>
        <end position="37"/>
    </location>
    <ligand>
        <name>ATP</name>
        <dbReference type="ChEBI" id="CHEBI:30616"/>
    </ligand>
</feature>
<accession>A0A1M5WWZ6</accession>
<dbReference type="HAMAP" id="MF_00158">
    <property type="entry name" value="PanC"/>
    <property type="match status" value="1"/>
</dbReference>
<evidence type="ECO:0000256" key="1">
    <source>
        <dbReference type="ARBA" id="ARBA00004990"/>
    </source>
</evidence>
<comment type="subunit">
    <text evidence="8">Homodimer.</text>
</comment>
<dbReference type="InterPro" id="IPR003721">
    <property type="entry name" value="Pantoate_ligase"/>
</dbReference>
<feature type="binding site" evidence="8">
    <location>
        <position position="153"/>
    </location>
    <ligand>
        <name>(R)-pantoate</name>
        <dbReference type="ChEBI" id="CHEBI:15980"/>
    </ligand>
</feature>
<dbReference type="EMBL" id="FQXS01000015">
    <property type="protein sequence ID" value="SHH92117.1"/>
    <property type="molecule type" value="Genomic_DNA"/>
</dbReference>
<keyword evidence="4 8" id="KW-0566">Pantothenate biosynthesis</keyword>
<evidence type="ECO:0000256" key="3">
    <source>
        <dbReference type="ARBA" id="ARBA00022598"/>
    </source>
</evidence>
<feature type="binding site" evidence="8">
    <location>
        <position position="176"/>
    </location>
    <ligand>
        <name>ATP</name>
        <dbReference type="ChEBI" id="CHEBI:30616"/>
    </ligand>
</feature>
<name>A0A1M5WWZ6_9BACT</name>
<dbReference type="Gene3D" id="3.30.1300.10">
    <property type="entry name" value="Pantoate-beta-alanine ligase, C-terminal domain"/>
    <property type="match status" value="1"/>
</dbReference>
<comment type="subcellular location">
    <subcellularLocation>
        <location evidence="8">Cytoplasm</location>
    </subcellularLocation>
</comment>
<comment type="miscellaneous">
    <text evidence="8">The reaction proceeds by a bi uni uni bi ping pong mechanism.</text>
</comment>
<dbReference type="RefSeq" id="WP_073376665.1">
    <property type="nucleotide sequence ID" value="NZ_FQXS01000015.1"/>
</dbReference>
<dbReference type="OrthoDB" id="9773087at2"/>
<feature type="active site" description="Proton donor" evidence="8">
    <location>
        <position position="37"/>
    </location>
</feature>
<reference evidence="9 10" key="1">
    <citation type="submission" date="2016-11" db="EMBL/GenBank/DDBJ databases">
        <authorList>
            <person name="Jaros S."/>
            <person name="Januszkiewicz K."/>
            <person name="Wedrychowicz H."/>
        </authorList>
    </citation>
    <scope>NUCLEOTIDE SEQUENCE [LARGE SCALE GENOMIC DNA]</scope>
    <source>
        <strain evidence="9 10">DSM 9705</strain>
    </source>
</reference>
<comment type="function">
    <text evidence="8">Catalyzes the condensation of pantoate with beta-alanine in an ATP-dependent reaction via a pantoyl-adenylate intermediate.</text>
</comment>
<evidence type="ECO:0000256" key="2">
    <source>
        <dbReference type="ARBA" id="ARBA00009256"/>
    </source>
</evidence>
<dbReference type="FunFam" id="3.40.50.620:FF:000013">
    <property type="entry name" value="Pantothenate synthetase"/>
    <property type="match status" value="1"/>
</dbReference>
<dbReference type="InterPro" id="IPR014729">
    <property type="entry name" value="Rossmann-like_a/b/a_fold"/>
</dbReference>
<dbReference type="Proteomes" id="UP000184139">
    <property type="component" value="Unassembled WGS sequence"/>
</dbReference>
<feature type="binding site" evidence="8">
    <location>
        <begin position="147"/>
        <end position="150"/>
    </location>
    <ligand>
        <name>ATP</name>
        <dbReference type="ChEBI" id="CHEBI:30616"/>
    </ligand>
</feature>
<dbReference type="UniPathway" id="UPA00028">
    <property type="reaction ID" value="UER00005"/>
</dbReference>
<proteinExistence type="inferred from homology"/>
<sequence length="286" mass="31822">MIVESSIRKTREMIGRWRRQGDRVGLVPTMGFYHAGHCALMDKARELADRVVVSLFVNPTQFGPSEDFTVYPRDLDGDCDKARARGVDLLFCPEVDAIYGPEDQTIVEVGPLSQGLCGAGRPGHFRGVTTVVTKLFNILDPDYAVFGEKDFQQLAVVKRLVADLHLPVQIVGHPTVREEDGLAMSSRNVYLSEDERRAALVLYRALLTVQQEAQRAGFEIPAAELREIGRKMIAAEPLCSVEYFTIIEEVSLQERDRVDSGCRVIGAMQVGSRVRLIDNLALMTLS</sequence>
<dbReference type="Pfam" id="PF02569">
    <property type="entry name" value="Pantoate_ligase"/>
    <property type="match status" value="1"/>
</dbReference>
<keyword evidence="8" id="KW-0963">Cytoplasm</keyword>
<organism evidence="9 10">
    <name type="scientific">Desulfofustis glycolicus DSM 9705</name>
    <dbReference type="NCBI Taxonomy" id="1121409"/>
    <lineage>
        <taxon>Bacteria</taxon>
        <taxon>Pseudomonadati</taxon>
        <taxon>Thermodesulfobacteriota</taxon>
        <taxon>Desulfobulbia</taxon>
        <taxon>Desulfobulbales</taxon>
        <taxon>Desulfocapsaceae</taxon>
        <taxon>Desulfofustis</taxon>
    </lineage>
</organism>
<comment type="pathway">
    <text evidence="1 8">Cofactor biosynthesis; (R)-pantothenate biosynthesis; (R)-pantothenate from (R)-pantoate and beta-alanine: step 1/1.</text>
</comment>
<dbReference type="SUPFAM" id="SSF52374">
    <property type="entry name" value="Nucleotidylyl transferase"/>
    <property type="match status" value="1"/>
</dbReference>
<protein>
    <recommendedName>
        <fullName evidence="8">Pantothenate synthetase</fullName>
        <shortName evidence="8">PS</shortName>
        <ecNumber evidence="8">6.3.2.1</ecNumber>
    </recommendedName>
    <alternativeName>
        <fullName evidence="8">Pantoate--beta-alanine ligase</fullName>
    </alternativeName>
    <alternativeName>
        <fullName evidence="8">Pantoate-activating enzyme</fullName>
    </alternativeName>
</protein>
<evidence type="ECO:0000313" key="10">
    <source>
        <dbReference type="Proteomes" id="UP000184139"/>
    </source>
</evidence>
<dbReference type="NCBIfam" id="TIGR00125">
    <property type="entry name" value="cyt_tran_rel"/>
    <property type="match status" value="1"/>
</dbReference>
<keyword evidence="3 8" id="KW-0436">Ligase</keyword>
<dbReference type="STRING" id="1121409.SAMN02745124_02598"/>
<comment type="catalytic activity">
    <reaction evidence="7 8">
        <text>(R)-pantoate + beta-alanine + ATP = (R)-pantothenate + AMP + diphosphate + H(+)</text>
        <dbReference type="Rhea" id="RHEA:10912"/>
        <dbReference type="ChEBI" id="CHEBI:15378"/>
        <dbReference type="ChEBI" id="CHEBI:15980"/>
        <dbReference type="ChEBI" id="CHEBI:29032"/>
        <dbReference type="ChEBI" id="CHEBI:30616"/>
        <dbReference type="ChEBI" id="CHEBI:33019"/>
        <dbReference type="ChEBI" id="CHEBI:57966"/>
        <dbReference type="ChEBI" id="CHEBI:456215"/>
        <dbReference type="EC" id="6.3.2.1"/>
    </reaction>
</comment>
<evidence type="ECO:0000256" key="5">
    <source>
        <dbReference type="ARBA" id="ARBA00022741"/>
    </source>
</evidence>
<feature type="binding site" evidence="8">
    <location>
        <begin position="184"/>
        <end position="187"/>
    </location>
    <ligand>
        <name>ATP</name>
        <dbReference type="ChEBI" id="CHEBI:30616"/>
    </ligand>
</feature>
<dbReference type="InterPro" id="IPR004821">
    <property type="entry name" value="Cyt_trans-like"/>
</dbReference>
<dbReference type="GO" id="GO:0005524">
    <property type="term" value="F:ATP binding"/>
    <property type="evidence" value="ECO:0007669"/>
    <property type="project" value="UniProtKB-KW"/>
</dbReference>
<feature type="binding site" evidence="8">
    <location>
        <position position="61"/>
    </location>
    <ligand>
        <name>beta-alanine</name>
        <dbReference type="ChEBI" id="CHEBI:57966"/>
    </ligand>
</feature>
<dbReference type="AlphaFoldDB" id="A0A1M5WWZ6"/>
<feature type="binding site" evidence="8">
    <location>
        <position position="61"/>
    </location>
    <ligand>
        <name>(R)-pantoate</name>
        <dbReference type="ChEBI" id="CHEBI:15980"/>
    </ligand>
</feature>
<dbReference type="Gene3D" id="3.40.50.620">
    <property type="entry name" value="HUPs"/>
    <property type="match status" value="1"/>
</dbReference>
<evidence type="ECO:0000256" key="8">
    <source>
        <dbReference type="HAMAP-Rule" id="MF_00158"/>
    </source>
</evidence>
<evidence type="ECO:0000256" key="7">
    <source>
        <dbReference type="ARBA" id="ARBA00048258"/>
    </source>
</evidence>
<dbReference type="GO" id="GO:0005829">
    <property type="term" value="C:cytosol"/>
    <property type="evidence" value="ECO:0007669"/>
    <property type="project" value="TreeGrafter"/>
</dbReference>